<dbReference type="eggNOG" id="COG1572">
    <property type="taxonomic scope" value="Bacteria"/>
</dbReference>
<dbReference type="Gene3D" id="2.130.10.130">
    <property type="entry name" value="Integrin alpha, N-terminal"/>
    <property type="match status" value="2"/>
</dbReference>
<dbReference type="PANTHER" id="PTHR22803">
    <property type="entry name" value="MANNOSE, PHOSPHOLIPASE, LECTIN RECEPTOR RELATED"/>
    <property type="match status" value="1"/>
</dbReference>
<feature type="domain" description="C-type lectin" evidence="2">
    <location>
        <begin position="2425"/>
        <end position="2520"/>
    </location>
</feature>
<sequence>MSIIQEHESNDLIANATSLTLVAESLGSTTSVADGVGTQSNPTQYNSWSDPDYWRIELLAGYQISFSILTPSSSLQPYAELRDAANNTVAYATADASGESVHLVPYTLTASGSYYVVVGKNYYTSDGGDYELHVETAPFIKPEDDDNNTIDKATELVLSENPASSGLLLGVGMGEQDPATMYNHWSDPDYWRIEVLAGDLVSITVQTPDSELNPYVELRNAADGNLVGSNDEGAGNDAFISSYEIKDSGSYFVLVGKDYYSGGGTYSVQVDVARGIQMESDANYDNGNLTQANALHLSAEITNTDRYQVATVAGAIMLPEYLTVDVDVFALGRLNAENTVELTSLLPSTSNLTPLVTLLDSAGNVVTDSDGNSADGNFSATLTKDDDYYVQVERGYQYNGHTYLLTNNGMNWTAAQEYAESLGGHLVTIDDASEQQWLFSQFGSTNSWIGLNDEVTESIWQWGNGATSTYRYWGDGHPYGGEYYNYAYIATDGKWYSGNETWGYYALIEIENTASAANSASSSTSNYLLDVRIEDSVAPRVESITLPANGSSVDDPIGATITVTMSEKLEPATVKAGLREVWVRDGHYYTVTDAAVSWTDANTAATALGGQLVNIESAEEQAWLLSMLDGRYGDVWLGLSDTATEGTWVSANGETVWVYGAETNSAYANWGDSQPYYQWDENYDYAAMNGSGKWYASYGSNAMRGVIEIVDNDSDSDGLSDALDPYDNDPLNAWDLREAGADGVFDTPDDVIHRLLLKEAYNGGTAVNLLIEDGTLGAGSYRFTANTTLTDIVGNVLDGDSAKIGSEPYVHYFTITHPAGVTAEGGRNNILQNATTLSLNEDPAGKGLWLAHGVGNQDPATIYNHWSDPDYWKLELQQGDLVSIYVNTPDSSLDAYVELRNANDGYVASSNDDGASNDSFISRYVVTESGTYYVLVGKGYYSGGGAYELQVDVAKSIQMESDANYSNNPLSGANLLSFVADGNNQVATVAGAIMESEGQPDIDVYALGRFNAGNTITLTANLPSTSGLSPIVTLLDEAGHLLLDADAHYADGTCTITLEDNGNYYAQVEKGYQYNEYTYIVSSTTMSWEAAHIYADMIGGHIVTINDADEQQWLTEQFGWTSSWIGMNDAALDGTWVWDDGTTVEYQNWGSGHPYTWSNDYNYGYLATDGKWYSSYNGYTYRALIEIEIPHTAEASTNSLNTSYLLDVSIEDDVAPRVESTTLPTNNSTVDNLVGATFSVTMSEKLDAATVKAGLREVWVRDGHYYTVTDAAMSWQDAAIAAQALGGQLVNIESADEQAWVQSMLDGRYGDVWLGLNDAATENTWVSADGSTTWIYGAETNSAYTNWGDSQPYYQWDENYDYAAMNSSGKWYATYNNSSYNLMRGVIEIVGSDSDNDGMPDALDPYDNDLYNAWDLREAGADGVFDTTDDIIHRLLLNGTYVDSTTVNLLIEDGSLNAGSYRFTVNTTVTDIVDNTLNGNVLNGDGDSTAGDRYEHFFTIAPPAGVTTEGGRNNISPNATALTFSEDPSGKGLWLAYGMGNQDPATMYNHWSDPDYWKIELQAGDYVSVYVNTPESDLDPYVELLNTNNGGVAWSNDDGAHEDSLISRYAVTESGTYYVLVGKGYYSGGGSYELQVDVARGIDMESDANYSNSSFGNANRVTLVDAGVEQRATVAGNIMAPESTFDRDIYALGRLNAGNRVELNTAMPSSSDLMPVVTLWQADGTMVADSDGNYTDGQFNALLAADSDYYTQVERGYTFGEHTYLLSSSNMTWSAAKTYAESLGGHLVTIETAEEQAWINELLGSSTSWIGIYDAADNGTWVLLDGTQPTYTNWEASQPSTWDNYNYGHINYNQLWYAGLESWGLPVLVEIDTVGTLPSSSALGSEYILDITVTDGVAPRVESTTLPTNNSTTDNLVGATFSLTMSEKLDAATVKAGAFEVWKYNGNYYALTESAMTWVQAEAAAVALGGHLASVLDANEQAWVQSMLDGRYGNVWLGLNDAATEGSWVYSDNNLALYTNWASNEPYYQWDGNYDYAYMHTNGEWRNTDGSSTMRGLIKLNDTDSDKDGLPDAFDLYLTDSRNAWDLREAGADGVFDTADDIIHRVLLNGAYENGTTVNLLIEDGSLGAGSYRFTANATLTDIVGNALDGNGDGTAGDYYQQFFTIAPPTGITVENGRDNISTNATALALHEDPSGKGLWLAHGMGNQDPATMYNHWSDPDYWKIELQAGDLLSVYVNTPESNLNPYVELRNATDSQISYNNDDGAKEDAFISRHLIEQSGTYYVLVGKDYYSYGGSYELLVDVARGIDMEYDPQYRNDSLGGSQSLGFSAAQNYQLSTVAGAIMGYEYGYDYDVYNLGRFNAGNTIELTITQPSTSSLVPLVTLYNAAGTPVTDANWNPADGTFNATLTHNDDYYAKVEHGYTFAGHTYVLTHDNMYWSDAEAYAEALGGHLVTINNAFEQQWLANTFSWANPWIGISDSSNTNEWHWSDGSQSLYRNWGDSQPDNYYDYGYLNPNGYWYTGANNWNYRALIEFDSMGIIPAATDPTVTNYLLDVRVEDSVAPRVEMVSLPANNSTIEHLVGASITVTMSEKLAPATVQAGMFEVWEHNGHYYTLTDRAKSWQDAEASAVALGGHLVSINDATEQAWLQSMLDGRYGNVWIGLSDAAAEATWQLTDGTTSTYANWASNEPYYQWESNYDYAYMNSNGQWGASYNTNSMRGVIELVGTDSDNDGMPDQLDTYRNDPYNAWDLREAGADGTFDTADDVIHRLILNKGYSSGSTFVNLLIEDGSLNAGSYRFTANATLTDIVGNHLDGNANSIGGDAYMHYFTIAPPAGVIAEGGRNNTMQNATVLPLTQDPAGRGLWLGHGIGNQDPGFAYEYGIDVDYWKVELQKDDLVSISVNTPDSNLDPNIALYDANGTYFDYSNNEGPDYDAFISRYVVTTTGTYYIKVDKDYYSGPGSYELQVDVARGIQMEYDRNYDNDPLSGANVLTFTQAGTQRIATVAGNMMSAGDGQVDDDTYALGAIEAGNTILLGITIPDMGDLRPVVEIYNAQEQLVGLDPNPSSGVARFDVITTGTYFARVLPFTGSGSFGHYLLDAAITPTVEAQFADLAIDSKSVIVPATPQSGSTITIAWSVGNYGKIATEQSTWQDRVVLSLNSRLGDADDLLLATVEHNGVLDPATSYNASVDVVLPTLLEGNARIFVTSDVADVVEESFFEINNTAEKEIVVSLTPYADLHVAEASMPSTLQADTTFIVTATIANNGTGAPGTGIPNESVNTWVDKLVLSGNAVLGDADDEILETLAHTGGLDAGSSYEVSFDVTLSAEQLQDHLFIVSDSGDAVFEAYNSGMNERRVNHLPEGSVVINGNALQSTTLTVTQTINDADGMGDLLYQWYADDEAIAGATQTTLWLDTSLIDKQISVVAHYEDGYGVEEAVESTPTEAVVADTTAPTVVSFAPTDNATEVGLNSSITVEFSEAIERGSGTISLHTGSPQGTLVESYDVSSSYNLHIAGSTLTITPNNRLDDSTHYYVVFEEGSMQDMAGNDYAGTVEYDFTTVVNHAPIIRIPHELSFADKVDYATGDEPYDISTGYFNNDEWLDVAVVNSRSKTFAIYNNNGNGSFTLGESYNTPHMSFSIASGEVTGDDYVDLIVSNYYNNTVSVWSNSEIGTFTETSSCVTANAPSDVRLADTDGDTDLDIITLHQDSNSISIIKNNGDNTFANYVVYATGNHPSSLAVSDLNNDGFVDLMVTNTVGDSVSVLINDTYGAFSEKVDYSIVNPSIVISRDVDADGDADMVVGRALFGYVSVLKNNGDGTFTAQADYRLADNPASLNSVDVDGDGMLDIIVGYRDELSTISVLKNNGDGTFGTPIDYPAGTKSYSIASGDFNNDEQSDLVVVHYDTDTFTLHLNNSVEKTATAFTEQTPVAVSSNITINDPDGDASWNGGCLQVQITANAESLDRLLLPTVAGNGVWLDSANNNALMAGELRIGEANVVGVQGSAAWHFSFNEHATNALVQEVTRSIMFNNNSNTPSELERTITFTVTDTFGDWAAVDQQITVTADDDPAPITHDLYGNITFWKSGNPLNDVQPTLASKPMENHDQEVAFRNLQQQSDGSYTVELWASTTQTDIHDFQLQLYFPESTTSVSWQASSTLNGWISVLSDQTTGQVVLGGVSTAQTLQTGSVQIGTLSFSAPDIPDNFTLTAASGWIGTENIVPTSILCTATDTTGDYRFEDVTDGWYRVAGESNTNMLANAVTTEDALAALKMAVELNPNEPNASGLLDPVSPYQFLAADINRDGKVRANDALNILKMAVNYANAPTDEWIYVRQDHQLADMDRSHVDWSFAERAIDIYGDMNVNFVGVVKGDIDGSWGMVP</sequence>
<dbReference type="eggNOG" id="COG2304">
    <property type="taxonomic scope" value="Bacteria"/>
</dbReference>
<dbReference type="InterPro" id="IPR001304">
    <property type="entry name" value="C-type_lectin-like"/>
</dbReference>
<dbReference type="InterPro" id="IPR007280">
    <property type="entry name" value="Peptidase_C_arc/bac"/>
</dbReference>
<dbReference type="InterPro" id="IPR013783">
    <property type="entry name" value="Ig-like_fold"/>
</dbReference>
<accession>Q3ART7</accession>
<evidence type="ECO:0000256" key="1">
    <source>
        <dbReference type="ARBA" id="ARBA00022729"/>
    </source>
</evidence>
<dbReference type="Pfam" id="PF13205">
    <property type="entry name" value="Big_5"/>
    <property type="match status" value="1"/>
</dbReference>
<dbReference type="Gene3D" id="2.60.40.10">
    <property type="entry name" value="Immunoglobulins"/>
    <property type="match status" value="2"/>
</dbReference>
<feature type="domain" description="C-type lectin" evidence="2">
    <location>
        <begin position="1074"/>
        <end position="1172"/>
    </location>
</feature>
<dbReference type="SUPFAM" id="SSF69318">
    <property type="entry name" value="Integrin alpha N-terminal domain"/>
    <property type="match status" value="2"/>
</dbReference>
<feature type="domain" description="C-type lectin" evidence="2">
    <location>
        <begin position="2609"/>
        <end position="2710"/>
    </location>
</feature>
<dbReference type="OrthoDB" id="9798386at2"/>
<dbReference type="InterPro" id="IPR050111">
    <property type="entry name" value="C-type_lectin/snaclec_domain"/>
</dbReference>
<evidence type="ECO:0000313" key="3">
    <source>
        <dbReference type="EMBL" id="ABB28288.1"/>
    </source>
</evidence>
<dbReference type="Pfam" id="PF13517">
    <property type="entry name" value="FG-GAP_3"/>
    <property type="match status" value="3"/>
</dbReference>
<dbReference type="eggNOG" id="COG2706">
    <property type="taxonomic scope" value="Bacteria"/>
</dbReference>
<dbReference type="SUPFAM" id="SSF56436">
    <property type="entry name" value="C-type lectin-like"/>
    <property type="match status" value="8"/>
</dbReference>
<dbReference type="Gene3D" id="2.60.40.2700">
    <property type="match status" value="1"/>
</dbReference>
<dbReference type="HOGENOM" id="CLU_223736_0_0_10"/>
<dbReference type="InterPro" id="IPR016186">
    <property type="entry name" value="C-type_lectin-like/link_sf"/>
</dbReference>
<dbReference type="Gene3D" id="1.10.1330.10">
    <property type="entry name" value="Dockerin domain"/>
    <property type="match status" value="1"/>
</dbReference>
<dbReference type="InterPro" id="IPR032812">
    <property type="entry name" value="SbsA_Ig"/>
</dbReference>
<feature type="domain" description="C-type lectin" evidence="2">
    <location>
        <begin position="584"/>
        <end position="694"/>
    </location>
</feature>
<dbReference type="SMART" id="SM00034">
    <property type="entry name" value="CLECT"/>
    <property type="match status" value="8"/>
</dbReference>
<evidence type="ECO:0000259" key="2">
    <source>
        <dbReference type="PROSITE" id="PS50041"/>
    </source>
</evidence>
<dbReference type="InterPro" id="IPR014755">
    <property type="entry name" value="Cu-Rt/internalin_Ig-like"/>
</dbReference>
<dbReference type="GO" id="GO:0030246">
    <property type="term" value="F:carbohydrate binding"/>
    <property type="evidence" value="ECO:0007669"/>
    <property type="project" value="UniProtKB-KW"/>
</dbReference>
<feature type="domain" description="C-type lectin" evidence="2">
    <location>
        <begin position="1759"/>
        <end position="1856"/>
    </location>
</feature>
<organism evidence="3">
    <name type="scientific">Chlorobium chlorochromatii (strain CaD3)</name>
    <dbReference type="NCBI Taxonomy" id="340177"/>
    <lineage>
        <taxon>Bacteria</taxon>
        <taxon>Pseudomonadati</taxon>
        <taxon>Chlorobiota</taxon>
        <taxon>Chlorobiia</taxon>
        <taxon>Chlorobiales</taxon>
        <taxon>Chlorobiaceae</taxon>
        <taxon>Chlorobium/Pelodictyon group</taxon>
        <taxon>Chlorobium</taxon>
    </lineage>
</organism>
<dbReference type="eggNOG" id="COG1404">
    <property type="taxonomic scope" value="Bacteria"/>
</dbReference>
<dbReference type="eggNOG" id="COG2264">
    <property type="taxonomic scope" value="Bacteria"/>
</dbReference>
<feature type="domain" description="C-type lectin" evidence="2">
    <location>
        <begin position="1944"/>
        <end position="2047"/>
    </location>
</feature>
<dbReference type="Pfam" id="PF00059">
    <property type="entry name" value="Lectin_C"/>
    <property type="match status" value="8"/>
</dbReference>
<name>Q3ART7_CHLCH</name>
<dbReference type="eggNOG" id="COG2931">
    <property type="taxonomic scope" value="Bacteria"/>
</dbReference>
<dbReference type="Gene3D" id="2.60.120.380">
    <property type="match status" value="6"/>
</dbReference>
<dbReference type="Gene3D" id="2.60.40.1220">
    <property type="match status" value="1"/>
</dbReference>
<protein>
    <submittedName>
        <fullName evidence="3">C-type lectin</fullName>
    </submittedName>
</protein>
<keyword evidence="1" id="KW-0732">Signal</keyword>
<dbReference type="GO" id="GO:0000272">
    <property type="term" value="P:polysaccharide catabolic process"/>
    <property type="evidence" value="ECO:0007669"/>
    <property type="project" value="InterPro"/>
</dbReference>
<dbReference type="Gene3D" id="3.10.100.10">
    <property type="entry name" value="Mannose-Binding Protein A, subunit A"/>
    <property type="match status" value="8"/>
</dbReference>
<proteinExistence type="predicted"/>
<dbReference type="PROSITE" id="PS50041">
    <property type="entry name" value="C_TYPE_LECTIN_2"/>
    <property type="match status" value="8"/>
</dbReference>
<feature type="domain" description="C-type lectin" evidence="2">
    <location>
        <begin position="398"/>
        <end position="495"/>
    </location>
</feature>
<feature type="domain" description="C-type lectin" evidence="2">
    <location>
        <begin position="1261"/>
        <end position="1371"/>
    </location>
</feature>
<reference evidence="3" key="1">
    <citation type="submission" date="2005-08" db="EMBL/GenBank/DDBJ databases">
        <title>Complete sequence of Chlorobium chlorochromatii CaD3.</title>
        <authorList>
            <person name="Copeland A."/>
            <person name="Lucas S."/>
            <person name="Lapidus A."/>
            <person name="Barry K."/>
            <person name="Detter J.C."/>
            <person name="Glavina T."/>
            <person name="Hammon N."/>
            <person name="Israni S."/>
            <person name="Pitluck S."/>
            <person name="Bryant D."/>
            <person name="Schmutz J."/>
            <person name="Larimer F."/>
            <person name="Land M."/>
            <person name="Kyrpides N."/>
            <person name="Ivanova N."/>
            <person name="Richardson P."/>
        </authorList>
    </citation>
    <scope>NUCLEOTIDE SEQUENCE [LARGE SCALE GENOMIC DNA]</scope>
    <source>
        <strain evidence="3">CaD3</strain>
    </source>
</reference>
<dbReference type="InterPro" id="IPR036439">
    <property type="entry name" value="Dockerin_dom_sf"/>
</dbReference>
<dbReference type="InterPro" id="IPR034007">
    <property type="entry name" value="CTLD_bac"/>
</dbReference>
<dbReference type="EMBL" id="CP000108">
    <property type="protein sequence ID" value="ABB28288.1"/>
    <property type="molecule type" value="Genomic_DNA"/>
</dbReference>
<dbReference type="CDD" id="cd03603">
    <property type="entry name" value="CLECT_VCBS"/>
    <property type="match status" value="8"/>
</dbReference>
<dbReference type="InterPro" id="IPR028994">
    <property type="entry name" value="Integrin_alpha_N"/>
</dbReference>
<dbReference type="InterPro" id="IPR016187">
    <property type="entry name" value="CTDL_fold"/>
</dbReference>
<gene>
    <name evidence="3" type="ordered locus">Cag_1026</name>
</gene>
<keyword evidence="3" id="KW-0430">Lectin</keyword>
<dbReference type="SUPFAM" id="SSF89260">
    <property type="entry name" value="Collagen-binding domain"/>
    <property type="match status" value="3"/>
</dbReference>
<dbReference type="KEGG" id="cch:Cag_1026"/>
<dbReference type="Pfam" id="PF04151">
    <property type="entry name" value="PPC"/>
    <property type="match status" value="1"/>
</dbReference>
<dbReference type="STRING" id="340177.Cag_1026"/>
<dbReference type="InterPro" id="IPR013517">
    <property type="entry name" value="FG-GAP"/>
</dbReference>